<dbReference type="Proteomes" id="UP001275084">
    <property type="component" value="Unassembled WGS sequence"/>
</dbReference>
<evidence type="ECO:0000256" key="2">
    <source>
        <dbReference type="SAM" id="Phobius"/>
    </source>
</evidence>
<name>A0AAJ0HV52_9PEZI</name>
<evidence type="ECO:0000313" key="4">
    <source>
        <dbReference type="Proteomes" id="UP001275084"/>
    </source>
</evidence>
<reference evidence="3" key="1">
    <citation type="journal article" date="2023" name="Mol. Phylogenet. Evol.">
        <title>Genome-scale phylogeny and comparative genomics of the fungal order Sordariales.</title>
        <authorList>
            <person name="Hensen N."/>
            <person name="Bonometti L."/>
            <person name="Westerberg I."/>
            <person name="Brannstrom I.O."/>
            <person name="Guillou S."/>
            <person name="Cros-Aarteil S."/>
            <person name="Calhoun S."/>
            <person name="Haridas S."/>
            <person name="Kuo A."/>
            <person name="Mondo S."/>
            <person name="Pangilinan J."/>
            <person name="Riley R."/>
            <person name="LaButti K."/>
            <person name="Andreopoulos B."/>
            <person name="Lipzen A."/>
            <person name="Chen C."/>
            <person name="Yan M."/>
            <person name="Daum C."/>
            <person name="Ng V."/>
            <person name="Clum A."/>
            <person name="Steindorff A."/>
            <person name="Ohm R.A."/>
            <person name="Martin F."/>
            <person name="Silar P."/>
            <person name="Natvig D.O."/>
            <person name="Lalanne C."/>
            <person name="Gautier V."/>
            <person name="Ament-Velasquez S.L."/>
            <person name="Kruys A."/>
            <person name="Hutchinson M.I."/>
            <person name="Powell A.J."/>
            <person name="Barry K."/>
            <person name="Miller A.N."/>
            <person name="Grigoriev I.V."/>
            <person name="Debuchy R."/>
            <person name="Gladieux P."/>
            <person name="Hiltunen Thoren M."/>
            <person name="Johannesson H."/>
        </authorList>
    </citation>
    <scope>NUCLEOTIDE SEQUENCE</scope>
    <source>
        <strain evidence="3">CBS 955.72</strain>
    </source>
</reference>
<organism evidence="3 4">
    <name type="scientific">Lasiosphaeria hispida</name>
    <dbReference type="NCBI Taxonomy" id="260671"/>
    <lineage>
        <taxon>Eukaryota</taxon>
        <taxon>Fungi</taxon>
        <taxon>Dikarya</taxon>
        <taxon>Ascomycota</taxon>
        <taxon>Pezizomycotina</taxon>
        <taxon>Sordariomycetes</taxon>
        <taxon>Sordariomycetidae</taxon>
        <taxon>Sordariales</taxon>
        <taxon>Lasiosphaeriaceae</taxon>
        <taxon>Lasiosphaeria</taxon>
    </lineage>
</organism>
<comment type="caution">
    <text evidence="3">The sequence shown here is derived from an EMBL/GenBank/DDBJ whole genome shotgun (WGS) entry which is preliminary data.</text>
</comment>
<evidence type="ECO:0000256" key="1">
    <source>
        <dbReference type="SAM" id="MobiDB-lite"/>
    </source>
</evidence>
<feature type="transmembrane region" description="Helical" evidence="2">
    <location>
        <begin position="129"/>
        <end position="151"/>
    </location>
</feature>
<feature type="region of interest" description="Disordered" evidence="1">
    <location>
        <begin position="1"/>
        <end position="20"/>
    </location>
</feature>
<keyword evidence="2" id="KW-0812">Transmembrane</keyword>
<gene>
    <name evidence="3" type="ORF">B0T25DRAFT_627410</name>
</gene>
<evidence type="ECO:0008006" key="5">
    <source>
        <dbReference type="Google" id="ProtNLM"/>
    </source>
</evidence>
<reference evidence="3" key="2">
    <citation type="submission" date="2023-06" db="EMBL/GenBank/DDBJ databases">
        <authorList>
            <consortium name="Lawrence Berkeley National Laboratory"/>
            <person name="Haridas S."/>
            <person name="Hensen N."/>
            <person name="Bonometti L."/>
            <person name="Westerberg I."/>
            <person name="Brannstrom I.O."/>
            <person name="Guillou S."/>
            <person name="Cros-Aarteil S."/>
            <person name="Calhoun S."/>
            <person name="Kuo A."/>
            <person name="Mondo S."/>
            <person name="Pangilinan J."/>
            <person name="Riley R."/>
            <person name="Labutti K."/>
            <person name="Andreopoulos B."/>
            <person name="Lipzen A."/>
            <person name="Chen C."/>
            <person name="Yanf M."/>
            <person name="Daum C."/>
            <person name="Ng V."/>
            <person name="Clum A."/>
            <person name="Steindorff A."/>
            <person name="Ohm R."/>
            <person name="Martin F."/>
            <person name="Silar P."/>
            <person name="Natvig D."/>
            <person name="Lalanne C."/>
            <person name="Gautier V."/>
            <person name="Ament-Velasquez S.L."/>
            <person name="Kruys A."/>
            <person name="Hutchinson M.I."/>
            <person name="Powell A.J."/>
            <person name="Barry K."/>
            <person name="Miller A.N."/>
            <person name="Grigoriev I.V."/>
            <person name="Debuchy R."/>
            <person name="Gladieux P."/>
            <person name="Thoren M.H."/>
            <person name="Johannesson H."/>
        </authorList>
    </citation>
    <scope>NUCLEOTIDE SEQUENCE</scope>
    <source>
        <strain evidence="3">CBS 955.72</strain>
    </source>
</reference>
<keyword evidence="2" id="KW-0472">Membrane</keyword>
<dbReference type="EMBL" id="JAUIQD010000001">
    <property type="protein sequence ID" value="KAK3363189.1"/>
    <property type="molecule type" value="Genomic_DNA"/>
</dbReference>
<keyword evidence="2" id="KW-1133">Transmembrane helix</keyword>
<protein>
    <recommendedName>
        <fullName evidence="5">Major facilitator superfamily (MFS) profile domain-containing protein</fullName>
    </recommendedName>
</protein>
<keyword evidence="4" id="KW-1185">Reference proteome</keyword>
<sequence>MSATSPLLGSNKAATTPPATPTPLARTLLSILGISRIVGGVGGVAPTVALGPLGIEKYILRIIMAKNVIRQGRVHPNHHLYRCRGAHAGVQVGPRHHPALGRHLLPVLPGPVQHWQRAHSQLIGGVQRYGCLILAAAGAFACIQPMLGWLISNVYSTASVGLAVTLNVGFGAGVG</sequence>
<dbReference type="AlphaFoldDB" id="A0AAJ0HV52"/>
<accession>A0AAJ0HV52</accession>
<evidence type="ECO:0000313" key="3">
    <source>
        <dbReference type="EMBL" id="KAK3363189.1"/>
    </source>
</evidence>
<proteinExistence type="predicted"/>